<dbReference type="OrthoDB" id="108903at2"/>
<dbReference type="Gene3D" id="2.120.10.30">
    <property type="entry name" value="TolB, C-terminal domain"/>
    <property type="match status" value="1"/>
</dbReference>
<comment type="caution">
    <text evidence="3">The sequence shown here is derived from an EMBL/GenBank/DDBJ whole genome shotgun (WGS) entry which is preliminary data.</text>
</comment>
<dbReference type="PROSITE" id="PS51257">
    <property type="entry name" value="PROKAR_LIPOPROTEIN"/>
    <property type="match status" value="1"/>
</dbReference>
<dbReference type="PRINTS" id="PR00862">
    <property type="entry name" value="PROLIGOPTASE"/>
</dbReference>
<keyword evidence="1" id="KW-0378">Hydrolase</keyword>
<keyword evidence="3" id="KW-0645">Protease</keyword>
<dbReference type="EMBL" id="QBKT01000004">
    <property type="protein sequence ID" value="PTX61575.1"/>
    <property type="molecule type" value="Genomic_DNA"/>
</dbReference>
<dbReference type="Pfam" id="PF00326">
    <property type="entry name" value="Peptidase_S9"/>
    <property type="match status" value="1"/>
</dbReference>
<dbReference type="AlphaFoldDB" id="A0A2T6BZT1"/>
<accession>A0A2T6BZT1</accession>
<dbReference type="InterPro" id="IPR011042">
    <property type="entry name" value="6-blade_b-propeller_TolB-like"/>
</dbReference>
<dbReference type="PANTHER" id="PTHR42776">
    <property type="entry name" value="SERINE PEPTIDASE S9 FAMILY MEMBER"/>
    <property type="match status" value="1"/>
</dbReference>
<dbReference type="SUPFAM" id="SSF82171">
    <property type="entry name" value="DPP6 N-terminal domain-like"/>
    <property type="match status" value="1"/>
</dbReference>
<sequence>MKKLLLFSLVMLFIACKEETKKQPELSEMKPAPKISVEDFFKNSEKTSFRLSPNGEFLSYLAPYKDRMNIHVQKIGSDDVKRVTSVEDRDLSGYFWASDDRLVYVRDKGGNENFHLFAVNKDGSNEKDLTPFDGVRAQIIDVLQDNEAELIVGLNKRIPQVFDPYRLNINTGDMELLYENPGNITGWQTDHDGKLRIASVTNGVDNTIMYRATEDEPFKEVITTNFKQTLSPQFFDFNNGDVVYAISNLGRDKAAVVKYDLKENKEFEEIFVDTQADAGGISYSPKRKVPTFINYTRAKLNRKFLDKDAENLFKMLEEKLGEDNEYYITSSNKEEDKFLIYAGNDKTRGSYYFYDTKSENLKHLADLSPWINSEHMASMKPISYTSRDGLTIHGYLTLPVGVKAENLPVVVNPHGGPWARDNWGFNPEVQFLANRGFAVLQMNFRGSTGYGKKFWESSFKKWGQEMQNDITDGVEWLIKEGIADKDRIAIYGGSYGGYATLAGITNTPDLYAAAVDYVGVSNLFTFMETIPPYWEPYKKMLYEMVGDPNTKDSIMMKQNSPVFHVDKIKAALFIAQGANDPRVVQAESDQMVKALRDNGVTVEYMLKENEGHGFRNQENRFDFYNSMIKFLNENMQTKVKG</sequence>
<dbReference type="InterPro" id="IPR001375">
    <property type="entry name" value="Peptidase_S9_cat"/>
</dbReference>
<dbReference type="SUPFAM" id="SSF53474">
    <property type="entry name" value="alpha/beta-Hydrolases"/>
    <property type="match status" value="1"/>
</dbReference>
<evidence type="ECO:0000313" key="3">
    <source>
        <dbReference type="EMBL" id="PTX61575.1"/>
    </source>
</evidence>
<dbReference type="Gene3D" id="3.40.50.1820">
    <property type="entry name" value="alpha/beta hydrolase"/>
    <property type="match status" value="1"/>
</dbReference>
<keyword evidence="3" id="KW-0031">Aminopeptidase</keyword>
<organism evidence="3 4">
    <name type="scientific">Kordia periserrulae</name>
    <dbReference type="NCBI Taxonomy" id="701523"/>
    <lineage>
        <taxon>Bacteria</taxon>
        <taxon>Pseudomonadati</taxon>
        <taxon>Bacteroidota</taxon>
        <taxon>Flavobacteriia</taxon>
        <taxon>Flavobacteriales</taxon>
        <taxon>Flavobacteriaceae</taxon>
        <taxon>Kordia</taxon>
    </lineage>
</organism>
<dbReference type="GO" id="GO:0006508">
    <property type="term" value="P:proteolysis"/>
    <property type="evidence" value="ECO:0007669"/>
    <property type="project" value="InterPro"/>
</dbReference>
<keyword evidence="4" id="KW-1185">Reference proteome</keyword>
<evidence type="ECO:0000256" key="1">
    <source>
        <dbReference type="ARBA" id="ARBA00022801"/>
    </source>
</evidence>
<dbReference type="RefSeq" id="WP_108114974.1">
    <property type="nucleotide sequence ID" value="NZ_QBKT01000004.1"/>
</dbReference>
<protein>
    <submittedName>
        <fullName evidence="3">Dipeptidyl aminopeptidase/acylaminoacyl peptidase</fullName>
    </submittedName>
</protein>
<dbReference type="GO" id="GO:0004252">
    <property type="term" value="F:serine-type endopeptidase activity"/>
    <property type="evidence" value="ECO:0007669"/>
    <property type="project" value="InterPro"/>
</dbReference>
<dbReference type="GO" id="GO:0004177">
    <property type="term" value="F:aminopeptidase activity"/>
    <property type="evidence" value="ECO:0007669"/>
    <property type="project" value="UniProtKB-KW"/>
</dbReference>
<evidence type="ECO:0000313" key="4">
    <source>
        <dbReference type="Proteomes" id="UP000244090"/>
    </source>
</evidence>
<dbReference type="Proteomes" id="UP000244090">
    <property type="component" value="Unassembled WGS sequence"/>
</dbReference>
<dbReference type="InterPro" id="IPR029058">
    <property type="entry name" value="AB_hydrolase_fold"/>
</dbReference>
<dbReference type="PANTHER" id="PTHR42776:SF27">
    <property type="entry name" value="DIPEPTIDYL PEPTIDASE FAMILY MEMBER 6"/>
    <property type="match status" value="1"/>
</dbReference>
<name>A0A2T6BZT1_9FLAO</name>
<evidence type="ECO:0000259" key="2">
    <source>
        <dbReference type="Pfam" id="PF00326"/>
    </source>
</evidence>
<reference evidence="3 4" key="1">
    <citation type="submission" date="2018-04" db="EMBL/GenBank/DDBJ databases">
        <title>Genomic Encyclopedia of Archaeal and Bacterial Type Strains, Phase II (KMG-II): from individual species to whole genera.</title>
        <authorList>
            <person name="Goeker M."/>
        </authorList>
    </citation>
    <scope>NUCLEOTIDE SEQUENCE [LARGE SCALE GENOMIC DNA]</scope>
    <source>
        <strain evidence="3 4">DSM 25731</strain>
    </source>
</reference>
<feature type="domain" description="Peptidase S9 prolyl oligopeptidase catalytic" evidence="2">
    <location>
        <begin position="423"/>
        <end position="636"/>
    </location>
</feature>
<gene>
    <name evidence="3" type="ORF">C8N46_104218</name>
</gene>
<dbReference type="InterPro" id="IPR002470">
    <property type="entry name" value="Peptidase_S9A"/>
</dbReference>
<proteinExistence type="predicted"/>